<dbReference type="Proteomes" id="UP000539313">
    <property type="component" value="Unassembled WGS sequence"/>
</dbReference>
<dbReference type="EMBL" id="JACJII010000001">
    <property type="protein sequence ID" value="MBA9004237.1"/>
    <property type="molecule type" value="Genomic_DNA"/>
</dbReference>
<proteinExistence type="predicted"/>
<comment type="caution">
    <text evidence="2">The sequence shown here is derived from an EMBL/GenBank/DDBJ whole genome shotgun (WGS) entry which is preliminary data.</text>
</comment>
<feature type="region of interest" description="Disordered" evidence="1">
    <location>
        <begin position="22"/>
        <end position="76"/>
    </location>
</feature>
<dbReference type="AlphaFoldDB" id="A0A7W3MYM4"/>
<evidence type="ECO:0000256" key="1">
    <source>
        <dbReference type="SAM" id="MobiDB-lite"/>
    </source>
</evidence>
<evidence type="ECO:0000313" key="3">
    <source>
        <dbReference type="Proteomes" id="UP000539313"/>
    </source>
</evidence>
<gene>
    <name evidence="2" type="ORF">HNR21_003119</name>
</gene>
<reference evidence="2 3" key="1">
    <citation type="submission" date="2020-08" db="EMBL/GenBank/DDBJ databases">
        <title>Sequencing the genomes of 1000 actinobacteria strains.</title>
        <authorList>
            <person name="Klenk H.-P."/>
        </authorList>
    </citation>
    <scope>NUCLEOTIDE SEQUENCE [LARGE SCALE GENOMIC DNA]</scope>
    <source>
        <strain evidence="2 3">DSM 45823</strain>
    </source>
</reference>
<dbReference type="RefSeq" id="WP_220500175.1">
    <property type="nucleotide sequence ID" value="NZ_JACJII010000001.1"/>
</dbReference>
<keyword evidence="3" id="KW-1185">Reference proteome</keyword>
<accession>A0A7W3MYM4</accession>
<organism evidence="2 3">
    <name type="scientific">Thermomonospora cellulosilytica</name>
    <dbReference type="NCBI Taxonomy" id="1411118"/>
    <lineage>
        <taxon>Bacteria</taxon>
        <taxon>Bacillati</taxon>
        <taxon>Actinomycetota</taxon>
        <taxon>Actinomycetes</taxon>
        <taxon>Streptosporangiales</taxon>
        <taxon>Thermomonosporaceae</taxon>
        <taxon>Thermomonospora</taxon>
    </lineage>
</organism>
<feature type="compositionally biased region" description="Basic and acidic residues" evidence="1">
    <location>
        <begin position="25"/>
        <end position="39"/>
    </location>
</feature>
<name>A0A7W3MYM4_9ACTN</name>
<evidence type="ECO:0000313" key="2">
    <source>
        <dbReference type="EMBL" id="MBA9004237.1"/>
    </source>
</evidence>
<protein>
    <submittedName>
        <fullName evidence="2">Uncharacterized protein</fullName>
    </submittedName>
</protein>
<sequence>MTVFFCSKCGAALTQELEALPGVPELKDLDSERDPETRRAPSTVPRGYYAIDTEPWGAPYVPQQDQEDPEPAQPRSPFMIMDDAFVISAGMTNSVVVHPDDVPDLQPLPDWANSAGCCGLQAHTGSISPALVVSPSPPWPQIARVRTSCTWIPYGCTPPISELLSKEEAQWR</sequence>